<feature type="domain" description="RimM N-terminal" evidence="6">
    <location>
        <begin position="20"/>
        <end position="101"/>
    </location>
</feature>
<keyword evidence="1 5" id="KW-0963">Cytoplasm</keyword>
<dbReference type="InterPro" id="IPR009000">
    <property type="entry name" value="Transl_B-barrel_sf"/>
</dbReference>
<feature type="domain" description="Ribosome maturation factor RimM PRC barrel" evidence="7">
    <location>
        <begin position="113"/>
        <end position="177"/>
    </location>
</feature>
<dbReference type="Gene3D" id="2.30.30.240">
    <property type="entry name" value="PRC-barrel domain"/>
    <property type="match status" value="1"/>
</dbReference>
<dbReference type="InterPro" id="IPR036976">
    <property type="entry name" value="RimM_N_sf"/>
</dbReference>
<comment type="domain">
    <text evidence="5">The PRC barrel domain binds ribosomal protein uS19.</text>
</comment>
<evidence type="ECO:0000256" key="4">
    <source>
        <dbReference type="ARBA" id="ARBA00023186"/>
    </source>
</evidence>
<organism evidence="8 9">
    <name type="scientific">Thioalbus denitrificans</name>
    <dbReference type="NCBI Taxonomy" id="547122"/>
    <lineage>
        <taxon>Bacteria</taxon>
        <taxon>Pseudomonadati</taxon>
        <taxon>Pseudomonadota</taxon>
        <taxon>Gammaproteobacteria</taxon>
        <taxon>Chromatiales</taxon>
        <taxon>Ectothiorhodospiraceae</taxon>
        <taxon>Thioalbus</taxon>
    </lineage>
</organism>
<evidence type="ECO:0000256" key="3">
    <source>
        <dbReference type="ARBA" id="ARBA00022552"/>
    </source>
</evidence>
<dbReference type="Gene3D" id="2.40.30.60">
    <property type="entry name" value="RimM"/>
    <property type="match status" value="1"/>
</dbReference>
<comment type="caution">
    <text evidence="8">The sequence shown here is derived from an EMBL/GenBank/DDBJ whole genome shotgun (WGS) entry which is preliminary data.</text>
</comment>
<dbReference type="GO" id="GO:0005840">
    <property type="term" value="C:ribosome"/>
    <property type="evidence" value="ECO:0007669"/>
    <property type="project" value="InterPro"/>
</dbReference>
<comment type="function">
    <text evidence="5">An accessory protein needed during the final step in the assembly of 30S ribosomal subunit, possibly for assembly of the head region. Essential for efficient processing of 16S rRNA. May be needed both before and after RbfA during the maturation of 16S rRNA. It has affinity for free ribosomal 30S subunits but not for 70S ribosomes.</text>
</comment>
<dbReference type="SUPFAM" id="SSF50447">
    <property type="entry name" value="Translation proteins"/>
    <property type="match status" value="1"/>
</dbReference>
<evidence type="ECO:0000313" key="8">
    <source>
        <dbReference type="EMBL" id="RCX29814.1"/>
    </source>
</evidence>
<evidence type="ECO:0000256" key="2">
    <source>
        <dbReference type="ARBA" id="ARBA00022517"/>
    </source>
</evidence>
<evidence type="ECO:0000313" key="9">
    <source>
        <dbReference type="Proteomes" id="UP000252707"/>
    </source>
</evidence>
<dbReference type="Pfam" id="PF24986">
    <property type="entry name" value="PRC_RimM"/>
    <property type="match status" value="1"/>
</dbReference>
<accession>A0A369CDC4</accession>
<comment type="similarity">
    <text evidence="5">Belongs to the RimM family.</text>
</comment>
<dbReference type="Pfam" id="PF01782">
    <property type="entry name" value="RimM"/>
    <property type="match status" value="1"/>
</dbReference>
<evidence type="ECO:0000259" key="7">
    <source>
        <dbReference type="Pfam" id="PF24986"/>
    </source>
</evidence>
<dbReference type="NCBIfam" id="TIGR02273">
    <property type="entry name" value="16S_RimM"/>
    <property type="match status" value="1"/>
</dbReference>
<evidence type="ECO:0000256" key="5">
    <source>
        <dbReference type="HAMAP-Rule" id="MF_00014"/>
    </source>
</evidence>
<reference evidence="8 9" key="1">
    <citation type="submission" date="2018-07" db="EMBL/GenBank/DDBJ databases">
        <title>Genomic Encyclopedia of Type Strains, Phase IV (KMG-IV): sequencing the most valuable type-strain genomes for metagenomic binning, comparative biology and taxonomic classification.</title>
        <authorList>
            <person name="Goeker M."/>
        </authorList>
    </citation>
    <scope>NUCLEOTIDE SEQUENCE [LARGE SCALE GENOMIC DNA]</scope>
    <source>
        <strain evidence="8 9">DSM 26407</strain>
    </source>
</reference>
<dbReference type="Proteomes" id="UP000252707">
    <property type="component" value="Unassembled WGS sequence"/>
</dbReference>
<dbReference type="EMBL" id="QPJY01000006">
    <property type="protein sequence ID" value="RCX29814.1"/>
    <property type="molecule type" value="Genomic_DNA"/>
</dbReference>
<protein>
    <recommendedName>
        <fullName evidence="5">Ribosome maturation factor RimM</fullName>
    </recommendedName>
</protein>
<dbReference type="InterPro" id="IPR011961">
    <property type="entry name" value="RimM"/>
</dbReference>
<dbReference type="GO" id="GO:0006364">
    <property type="term" value="P:rRNA processing"/>
    <property type="evidence" value="ECO:0007669"/>
    <property type="project" value="UniProtKB-UniRule"/>
</dbReference>
<dbReference type="GO" id="GO:0043022">
    <property type="term" value="F:ribosome binding"/>
    <property type="evidence" value="ECO:0007669"/>
    <property type="project" value="InterPro"/>
</dbReference>
<keyword evidence="3 5" id="KW-0698">rRNA processing</keyword>
<sequence length="180" mass="20186">MAACGRRDSAMGGDATDLLVMGRVSGVFGIRGWVKVWSNSDPRENLLEYPVWQLRLTGGWRPVRVLEGKVHGKALVVRLEGCEDREAARALIDADIAIRREELPLLPQGEYYWGELEGLRVETLEGRALGVVDHLIETGANDVLVVRGERERLIPYLPGDVVREVDLEQGTLRVDWDPEF</sequence>
<comment type="subcellular location">
    <subcellularLocation>
        <location evidence="5">Cytoplasm</location>
    </subcellularLocation>
</comment>
<dbReference type="HAMAP" id="MF_00014">
    <property type="entry name" value="Ribosome_mat_RimM"/>
    <property type="match status" value="1"/>
</dbReference>
<proteinExistence type="inferred from homology"/>
<keyword evidence="9" id="KW-1185">Reference proteome</keyword>
<dbReference type="PANTHER" id="PTHR33692">
    <property type="entry name" value="RIBOSOME MATURATION FACTOR RIMM"/>
    <property type="match status" value="1"/>
</dbReference>
<dbReference type="SUPFAM" id="SSF50346">
    <property type="entry name" value="PRC-barrel domain"/>
    <property type="match status" value="1"/>
</dbReference>
<dbReference type="PANTHER" id="PTHR33692:SF1">
    <property type="entry name" value="RIBOSOME MATURATION FACTOR RIMM"/>
    <property type="match status" value="1"/>
</dbReference>
<dbReference type="AlphaFoldDB" id="A0A369CDC4"/>
<dbReference type="InterPro" id="IPR056792">
    <property type="entry name" value="PRC_RimM"/>
</dbReference>
<evidence type="ECO:0000256" key="1">
    <source>
        <dbReference type="ARBA" id="ARBA00022490"/>
    </source>
</evidence>
<keyword evidence="4 5" id="KW-0143">Chaperone</keyword>
<dbReference type="GO" id="GO:0005737">
    <property type="term" value="C:cytoplasm"/>
    <property type="evidence" value="ECO:0007669"/>
    <property type="project" value="UniProtKB-SubCell"/>
</dbReference>
<dbReference type="InterPro" id="IPR002676">
    <property type="entry name" value="RimM_N"/>
</dbReference>
<keyword evidence="2 5" id="KW-0690">Ribosome biogenesis</keyword>
<name>A0A369CDC4_9GAMM</name>
<evidence type="ECO:0000259" key="6">
    <source>
        <dbReference type="Pfam" id="PF01782"/>
    </source>
</evidence>
<dbReference type="InterPro" id="IPR011033">
    <property type="entry name" value="PRC_barrel-like_sf"/>
</dbReference>
<comment type="subunit">
    <text evidence="5">Binds ribosomal protein uS19.</text>
</comment>
<dbReference type="GO" id="GO:0042274">
    <property type="term" value="P:ribosomal small subunit biogenesis"/>
    <property type="evidence" value="ECO:0007669"/>
    <property type="project" value="UniProtKB-UniRule"/>
</dbReference>
<gene>
    <name evidence="5" type="primary">rimM</name>
    <name evidence="8" type="ORF">DFQ59_10646</name>
</gene>